<evidence type="ECO:0000256" key="4">
    <source>
        <dbReference type="ARBA" id="ARBA00023157"/>
    </source>
</evidence>
<gene>
    <name evidence="6" type="ORF">OUZ56_019448</name>
</gene>
<evidence type="ECO:0000256" key="2">
    <source>
        <dbReference type="ARBA" id="ARBA00022801"/>
    </source>
</evidence>
<feature type="domain" description="Peptidase S1" evidence="5">
    <location>
        <begin position="1"/>
        <end position="114"/>
    </location>
</feature>
<dbReference type="CDD" id="cd00190">
    <property type="entry name" value="Tryp_SPc"/>
    <property type="match status" value="1"/>
</dbReference>
<dbReference type="InterPro" id="IPR043504">
    <property type="entry name" value="Peptidase_S1_PA_chymotrypsin"/>
</dbReference>
<dbReference type="SUPFAM" id="SSF50494">
    <property type="entry name" value="Trypsin-like serine proteases"/>
    <property type="match status" value="1"/>
</dbReference>
<dbReference type="InterPro" id="IPR033116">
    <property type="entry name" value="TRYPSIN_SER"/>
</dbReference>
<keyword evidence="1" id="KW-0645">Protease</keyword>
<dbReference type="InterPro" id="IPR050430">
    <property type="entry name" value="Peptidase_S1"/>
</dbReference>
<dbReference type="PANTHER" id="PTHR24276:SF91">
    <property type="entry name" value="AT26814P-RELATED"/>
    <property type="match status" value="1"/>
</dbReference>
<reference evidence="6 7" key="1">
    <citation type="journal article" date="2023" name="Nucleic Acids Res.">
        <title>The hologenome of Daphnia magna reveals possible DNA methylation and microbiome-mediated evolution of the host genome.</title>
        <authorList>
            <person name="Chaturvedi A."/>
            <person name="Li X."/>
            <person name="Dhandapani V."/>
            <person name="Marshall H."/>
            <person name="Kissane S."/>
            <person name="Cuenca-Cambronero M."/>
            <person name="Asole G."/>
            <person name="Calvet F."/>
            <person name="Ruiz-Romero M."/>
            <person name="Marangio P."/>
            <person name="Guigo R."/>
            <person name="Rago D."/>
            <person name="Mirbahai L."/>
            <person name="Eastwood N."/>
            <person name="Colbourne J.K."/>
            <person name="Zhou J."/>
            <person name="Mallon E."/>
            <person name="Orsini L."/>
        </authorList>
    </citation>
    <scope>NUCLEOTIDE SEQUENCE [LARGE SCALE GENOMIC DNA]</scope>
    <source>
        <strain evidence="6">LRV0_1</strain>
    </source>
</reference>
<dbReference type="Gene3D" id="2.40.10.10">
    <property type="entry name" value="Trypsin-like serine proteases"/>
    <property type="match status" value="1"/>
</dbReference>
<dbReference type="PANTHER" id="PTHR24276">
    <property type="entry name" value="POLYSERASE-RELATED"/>
    <property type="match status" value="1"/>
</dbReference>
<organism evidence="6 7">
    <name type="scientific">Daphnia magna</name>
    <dbReference type="NCBI Taxonomy" id="35525"/>
    <lineage>
        <taxon>Eukaryota</taxon>
        <taxon>Metazoa</taxon>
        <taxon>Ecdysozoa</taxon>
        <taxon>Arthropoda</taxon>
        <taxon>Crustacea</taxon>
        <taxon>Branchiopoda</taxon>
        <taxon>Diplostraca</taxon>
        <taxon>Cladocera</taxon>
        <taxon>Anomopoda</taxon>
        <taxon>Daphniidae</taxon>
        <taxon>Daphnia</taxon>
    </lineage>
</organism>
<evidence type="ECO:0000259" key="5">
    <source>
        <dbReference type="PROSITE" id="PS50240"/>
    </source>
</evidence>
<dbReference type="Proteomes" id="UP001234178">
    <property type="component" value="Unassembled WGS sequence"/>
</dbReference>
<dbReference type="Pfam" id="PF00089">
    <property type="entry name" value="Trypsin"/>
    <property type="match status" value="1"/>
</dbReference>
<keyword evidence="3" id="KW-0720">Serine protease</keyword>
<comment type="caution">
    <text evidence="6">The sequence shown here is derived from an EMBL/GenBank/DDBJ whole genome shotgun (WGS) entry which is preliminary data.</text>
</comment>
<keyword evidence="2" id="KW-0378">Hydrolase</keyword>
<dbReference type="SMART" id="SM00020">
    <property type="entry name" value="Tryp_SPc"/>
    <property type="match status" value="1"/>
</dbReference>
<accession>A0ABQ9ZBM5</accession>
<dbReference type="PROSITE" id="PS50240">
    <property type="entry name" value="TRYPSIN_DOM"/>
    <property type="match status" value="1"/>
</dbReference>
<protein>
    <recommendedName>
        <fullName evidence="5">Peptidase S1 domain-containing protein</fullName>
    </recommendedName>
</protein>
<dbReference type="PROSITE" id="PS00135">
    <property type="entry name" value="TRYPSIN_SER"/>
    <property type="match status" value="1"/>
</dbReference>
<proteinExistence type="predicted"/>
<sequence>MRAFPDYANRAAVIAGWGTTFSGGSLSNELLKADVTVLENTVCASQYSSFNGDTMLCAAGTDTDTCQGDSGGPIYVDGVQVGITSFGKGCADPDFAGVYTRVSTYVGWITKTQSNNPG</sequence>
<name>A0ABQ9ZBM5_9CRUS</name>
<dbReference type="EMBL" id="JAOYFB010000003">
    <property type="protein sequence ID" value="KAK4010303.1"/>
    <property type="molecule type" value="Genomic_DNA"/>
</dbReference>
<keyword evidence="4" id="KW-1015">Disulfide bond</keyword>
<evidence type="ECO:0000256" key="3">
    <source>
        <dbReference type="ARBA" id="ARBA00022825"/>
    </source>
</evidence>
<evidence type="ECO:0000313" key="6">
    <source>
        <dbReference type="EMBL" id="KAK4010303.1"/>
    </source>
</evidence>
<evidence type="ECO:0000256" key="1">
    <source>
        <dbReference type="ARBA" id="ARBA00022670"/>
    </source>
</evidence>
<dbReference type="InterPro" id="IPR009003">
    <property type="entry name" value="Peptidase_S1_PA"/>
</dbReference>
<keyword evidence="7" id="KW-1185">Reference proteome</keyword>
<evidence type="ECO:0000313" key="7">
    <source>
        <dbReference type="Proteomes" id="UP001234178"/>
    </source>
</evidence>
<dbReference type="InterPro" id="IPR001254">
    <property type="entry name" value="Trypsin_dom"/>
</dbReference>